<feature type="domain" description="Putative beta-lactamase-inhibitor-like PepSY-like" evidence="1">
    <location>
        <begin position="80"/>
        <end position="140"/>
    </location>
</feature>
<evidence type="ECO:0000259" key="1">
    <source>
        <dbReference type="Pfam" id="PF11396"/>
    </source>
</evidence>
<sequence length="147" mass="16380">MKSIVALTVMFNTIFGSYGQDIPESQVPSVVKNTFLTSFTATTDVEWEKEKDLYVVEFEINTVDHKAYIDANGKLLKVKADMPVDQLPQAVKAAIEKDYPGYTTDEAESIKQSGVTTYRVEVEKGLVEYKVIYSAEGKLLEKNAGIN</sequence>
<proteinExistence type="predicted"/>
<reference evidence="2" key="1">
    <citation type="submission" date="2023-07" db="EMBL/GenBank/DDBJ databases">
        <title>The genome sequence of Rhodocytophaga aerolata KACC 12507.</title>
        <authorList>
            <person name="Zhang X."/>
        </authorList>
    </citation>
    <scope>NUCLEOTIDE SEQUENCE</scope>
    <source>
        <strain evidence="2">KACC 12507</strain>
    </source>
</reference>
<organism evidence="2 3">
    <name type="scientific">Rhodocytophaga aerolata</name>
    <dbReference type="NCBI Taxonomy" id="455078"/>
    <lineage>
        <taxon>Bacteria</taxon>
        <taxon>Pseudomonadati</taxon>
        <taxon>Bacteroidota</taxon>
        <taxon>Cytophagia</taxon>
        <taxon>Cytophagales</taxon>
        <taxon>Rhodocytophagaceae</taxon>
        <taxon>Rhodocytophaga</taxon>
    </lineage>
</organism>
<gene>
    <name evidence="2" type="ORF">Q0590_24325</name>
</gene>
<dbReference type="RefSeq" id="WP_302040227.1">
    <property type="nucleotide sequence ID" value="NZ_JAUKPO010000019.1"/>
</dbReference>
<comment type="caution">
    <text evidence="2">The sequence shown here is derived from an EMBL/GenBank/DDBJ whole genome shotgun (WGS) entry which is preliminary data.</text>
</comment>
<dbReference type="Pfam" id="PF11396">
    <property type="entry name" value="PepSY_like"/>
    <property type="match status" value="2"/>
</dbReference>
<evidence type="ECO:0000313" key="3">
    <source>
        <dbReference type="Proteomes" id="UP001168528"/>
    </source>
</evidence>
<dbReference type="Proteomes" id="UP001168528">
    <property type="component" value="Unassembled WGS sequence"/>
</dbReference>
<name>A0ABT8RDK1_9BACT</name>
<feature type="domain" description="Putative beta-lactamase-inhibitor-like PepSY-like" evidence="1">
    <location>
        <begin position="20"/>
        <end position="77"/>
    </location>
</feature>
<dbReference type="SUPFAM" id="SSF160574">
    <property type="entry name" value="BT0923-like"/>
    <property type="match status" value="1"/>
</dbReference>
<protein>
    <submittedName>
        <fullName evidence="2">PepSY-like domain-containing protein</fullName>
    </submittedName>
</protein>
<dbReference type="InterPro" id="IPR021533">
    <property type="entry name" value="PepSY-like"/>
</dbReference>
<dbReference type="Gene3D" id="3.10.450.360">
    <property type="match status" value="1"/>
</dbReference>
<keyword evidence="3" id="KW-1185">Reference proteome</keyword>
<accession>A0ABT8RDK1</accession>
<evidence type="ECO:0000313" key="2">
    <source>
        <dbReference type="EMBL" id="MDO1449424.1"/>
    </source>
</evidence>
<dbReference type="EMBL" id="JAUKPO010000019">
    <property type="protein sequence ID" value="MDO1449424.1"/>
    <property type="molecule type" value="Genomic_DNA"/>
</dbReference>